<gene>
    <name evidence="3" type="ORF">SAMN05421546_1173</name>
</gene>
<keyword evidence="4" id="KW-1185">Reference proteome</keyword>
<sequence>MRPALLIIDMINLFDFEGGNQLGVHALKACGPIATLRQAFADRNWPVLFANDNFMDWNQEFTDLVAKCRQHPGPSSEIAAVLGPKPGEYYVLKPRHSGFLCTTLPAILADLKLQELVITGVATDSCVLATVQDAHMRGYKVRVPQDCVAAQTPSRSTRAFALMRESMSLDTRGAKTVLRSLAAEQ</sequence>
<dbReference type="InterPro" id="IPR036380">
    <property type="entry name" value="Isochorismatase-like_sf"/>
</dbReference>
<dbReference type="InterPro" id="IPR000868">
    <property type="entry name" value="Isochorismatase-like_dom"/>
</dbReference>
<reference evidence="4" key="1">
    <citation type="submission" date="2017-01" db="EMBL/GenBank/DDBJ databases">
        <authorList>
            <person name="Varghese N."/>
            <person name="Submissions S."/>
        </authorList>
    </citation>
    <scope>NUCLEOTIDE SEQUENCE [LARGE SCALE GENOMIC DNA]</scope>
    <source>
        <strain evidence="4">UM1</strain>
    </source>
</reference>
<dbReference type="PANTHER" id="PTHR43540:SF6">
    <property type="entry name" value="ISOCHORISMATASE-LIKE DOMAIN-CONTAINING PROTEIN"/>
    <property type="match status" value="1"/>
</dbReference>
<dbReference type="STRING" id="1604334.SAMN05421546_1173"/>
<dbReference type="EMBL" id="FTLW01000002">
    <property type="protein sequence ID" value="SIQ35630.1"/>
    <property type="molecule type" value="Genomic_DNA"/>
</dbReference>
<dbReference type="AlphaFoldDB" id="A0A1N6S3L1"/>
<name>A0A1N6S3L1_9GAMM</name>
<evidence type="ECO:0000259" key="2">
    <source>
        <dbReference type="Pfam" id="PF00857"/>
    </source>
</evidence>
<accession>A0A1N6S3L1</accession>
<dbReference type="Pfam" id="PF00857">
    <property type="entry name" value="Isochorismatase"/>
    <property type="match status" value="1"/>
</dbReference>
<keyword evidence="1" id="KW-0378">Hydrolase</keyword>
<dbReference type="CDD" id="cd00431">
    <property type="entry name" value="cysteine_hydrolases"/>
    <property type="match status" value="1"/>
</dbReference>
<dbReference type="InterPro" id="IPR050272">
    <property type="entry name" value="Isochorismatase-like_hydrls"/>
</dbReference>
<dbReference type="Proteomes" id="UP000241788">
    <property type="component" value="Unassembled WGS sequence"/>
</dbReference>
<dbReference type="RefSeq" id="WP_076586173.1">
    <property type="nucleotide sequence ID" value="NZ_FTLW01000002.1"/>
</dbReference>
<dbReference type="GO" id="GO:0016787">
    <property type="term" value="F:hydrolase activity"/>
    <property type="evidence" value="ECO:0007669"/>
    <property type="project" value="UniProtKB-KW"/>
</dbReference>
<evidence type="ECO:0000313" key="3">
    <source>
        <dbReference type="EMBL" id="SIQ35630.1"/>
    </source>
</evidence>
<organism evidence="3 4">
    <name type="scientific">Solilutibacter tolerans</name>
    <dbReference type="NCBI Taxonomy" id="1604334"/>
    <lineage>
        <taxon>Bacteria</taxon>
        <taxon>Pseudomonadati</taxon>
        <taxon>Pseudomonadota</taxon>
        <taxon>Gammaproteobacteria</taxon>
        <taxon>Lysobacterales</taxon>
        <taxon>Lysobacteraceae</taxon>
        <taxon>Solilutibacter</taxon>
    </lineage>
</organism>
<feature type="domain" description="Isochorismatase-like" evidence="2">
    <location>
        <begin position="4"/>
        <end position="166"/>
    </location>
</feature>
<protein>
    <submittedName>
        <fullName evidence="3">Nicotinamidase-related amidase</fullName>
    </submittedName>
</protein>
<dbReference type="PANTHER" id="PTHR43540">
    <property type="entry name" value="PEROXYUREIDOACRYLATE/UREIDOACRYLATE AMIDOHYDROLASE-RELATED"/>
    <property type="match status" value="1"/>
</dbReference>
<proteinExistence type="predicted"/>
<dbReference type="SUPFAM" id="SSF52499">
    <property type="entry name" value="Isochorismatase-like hydrolases"/>
    <property type="match status" value="1"/>
</dbReference>
<dbReference type="Gene3D" id="3.40.50.850">
    <property type="entry name" value="Isochorismatase-like"/>
    <property type="match status" value="1"/>
</dbReference>
<evidence type="ECO:0000256" key="1">
    <source>
        <dbReference type="ARBA" id="ARBA00022801"/>
    </source>
</evidence>
<evidence type="ECO:0000313" key="4">
    <source>
        <dbReference type="Proteomes" id="UP000241788"/>
    </source>
</evidence>
<dbReference type="OrthoDB" id="9807387at2"/>